<gene>
    <name evidence="1" type="ORF">JCM19274_4792</name>
</gene>
<dbReference type="RefSeq" id="WP_042495877.1">
    <property type="nucleotide sequence ID" value="NZ_BBNU01000002.1"/>
</dbReference>
<dbReference type="AlphaFoldDB" id="A0A090WPY6"/>
<name>A0A090WPY6_9FLAO</name>
<evidence type="ECO:0000313" key="1">
    <source>
        <dbReference type="EMBL" id="GAL78293.1"/>
    </source>
</evidence>
<dbReference type="Proteomes" id="UP000029643">
    <property type="component" value="Unassembled WGS sequence"/>
</dbReference>
<accession>A0A090WPY6</accession>
<comment type="caution">
    <text evidence="1">The sequence shown here is derived from an EMBL/GenBank/DDBJ whole genome shotgun (WGS) entry which is preliminary data.</text>
</comment>
<proteinExistence type="predicted"/>
<organism evidence="1 2">
    <name type="scientific">Algibacter lectus</name>
    <dbReference type="NCBI Taxonomy" id="221126"/>
    <lineage>
        <taxon>Bacteria</taxon>
        <taxon>Pseudomonadati</taxon>
        <taxon>Bacteroidota</taxon>
        <taxon>Flavobacteriia</taxon>
        <taxon>Flavobacteriales</taxon>
        <taxon>Flavobacteriaceae</taxon>
        <taxon>Algibacter</taxon>
    </lineage>
</organism>
<reference evidence="1 2" key="1">
    <citation type="journal article" date="2014" name="Genome Announc.">
        <title>Draft Genome Sequences of Marine Flavobacterium Algibacter lectus Strains SS8 and NR4.</title>
        <authorList>
            <person name="Takatani N."/>
            <person name="Nakanishi M."/>
            <person name="Meirelles P."/>
            <person name="Mino S."/>
            <person name="Suda W."/>
            <person name="Oshima K."/>
            <person name="Hattori M."/>
            <person name="Ohkuma M."/>
            <person name="Hosokawa M."/>
            <person name="Miyashita K."/>
            <person name="Thompson F.L."/>
            <person name="Niwa A."/>
            <person name="Sawabe T."/>
            <person name="Sawabe T."/>
        </authorList>
    </citation>
    <scope>NUCLEOTIDE SEQUENCE [LARGE SCALE GENOMIC DNA]</scope>
    <source>
        <strain evidence="2">JCM19274</strain>
    </source>
</reference>
<evidence type="ECO:0000313" key="2">
    <source>
        <dbReference type="Proteomes" id="UP000029643"/>
    </source>
</evidence>
<sequence length="94" mass="11431">MKEEIVLTEPMKGKANEFVLKMFPILNREIDIERSVYEFIGYEDYNEFRNVRDSLIWNNLIILRHGRNPEFYSLMPKGVEYIKQENKDWKDNDI</sequence>
<protein>
    <submittedName>
        <fullName evidence="1">Uncharacterized protein</fullName>
    </submittedName>
</protein>
<dbReference type="EMBL" id="BBNU01000002">
    <property type="protein sequence ID" value="GAL78293.1"/>
    <property type="molecule type" value="Genomic_DNA"/>
</dbReference>